<dbReference type="Proteomes" id="UP000829685">
    <property type="component" value="Unassembled WGS sequence"/>
</dbReference>
<accession>A0A9P9WIP3</accession>
<comment type="caution">
    <text evidence="2">The sequence shown here is derived from an EMBL/GenBank/DDBJ whole genome shotgun (WGS) entry which is preliminary data.</text>
</comment>
<dbReference type="EMBL" id="JAFIMR010000021">
    <property type="protein sequence ID" value="KAI1865580.1"/>
    <property type="molecule type" value="Genomic_DNA"/>
</dbReference>
<evidence type="ECO:0000256" key="1">
    <source>
        <dbReference type="SAM" id="MobiDB-lite"/>
    </source>
</evidence>
<name>A0A9P9WIP3_9PEZI</name>
<dbReference type="AlphaFoldDB" id="A0A9P9WIP3"/>
<protein>
    <submittedName>
        <fullName evidence="2">Uncharacterized protein</fullName>
    </submittedName>
</protein>
<evidence type="ECO:0000313" key="3">
    <source>
        <dbReference type="Proteomes" id="UP000829685"/>
    </source>
</evidence>
<evidence type="ECO:0000313" key="2">
    <source>
        <dbReference type="EMBL" id="KAI1865580.1"/>
    </source>
</evidence>
<feature type="region of interest" description="Disordered" evidence="1">
    <location>
        <begin position="206"/>
        <end position="233"/>
    </location>
</feature>
<reference evidence="2" key="1">
    <citation type="submission" date="2021-03" db="EMBL/GenBank/DDBJ databases">
        <title>Revisited historic fungal species revealed as producer of novel bioactive compounds through whole genome sequencing and comparative genomics.</title>
        <authorList>
            <person name="Vignolle G.A."/>
            <person name="Hochenegger N."/>
            <person name="Mach R.L."/>
            <person name="Mach-Aigner A.R."/>
            <person name="Javad Rahimi M."/>
            <person name="Salim K.A."/>
            <person name="Chan C.M."/>
            <person name="Lim L.B.L."/>
            <person name="Cai F."/>
            <person name="Druzhinina I.S."/>
            <person name="U'Ren J.M."/>
            <person name="Derntl C."/>
        </authorList>
    </citation>
    <scope>NUCLEOTIDE SEQUENCE</scope>
    <source>
        <strain evidence="2">TUCIM 5799</strain>
    </source>
</reference>
<keyword evidence="3" id="KW-1185">Reference proteome</keyword>
<gene>
    <name evidence="2" type="ORF">JX265_007903</name>
</gene>
<proteinExistence type="predicted"/>
<sequence length="233" mass="26319">MNRSQEASNIRSYLSRYERKKTMINLSLLILSLLIEPLTGLSLGAYGPDYAPPQPGKHRGNKLTEEMQWEGYFLTQCTDSTNPRLQFSEVAWYRNASLSCPENGNKYKPRCHPPHDWGWIGNQAPIDWAAQPGEWCMTFKGNRSPFCVQIKHDMLRQPAGKFAGEAVVGCGGVGLNCWRWGDELLWQGSATCWAEYFCQYKPPKPAPKRVTGKHQSPMQEPGAKSILVEPSEL</sequence>
<organism evidence="2 3">
    <name type="scientific">Neoarthrinium moseri</name>
    <dbReference type="NCBI Taxonomy" id="1658444"/>
    <lineage>
        <taxon>Eukaryota</taxon>
        <taxon>Fungi</taxon>
        <taxon>Dikarya</taxon>
        <taxon>Ascomycota</taxon>
        <taxon>Pezizomycotina</taxon>
        <taxon>Sordariomycetes</taxon>
        <taxon>Xylariomycetidae</taxon>
        <taxon>Amphisphaeriales</taxon>
        <taxon>Apiosporaceae</taxon>
        <taxon>Neoarthrinium</taxon>
    </lineage>
</organism>